<comment type="caution">
    <text evidence="6">The sequence shown here is derived from an EMBL/GenBank/DDBJ whole genome shotgun (WGS) entry which is preliminary data.</text>
</comment>
<dbReference type="InterPro" id="IPR003313">
    <property type="entry name" value="AraC-bd"/>
</dbReference>
<evidence type="ECO:0000256" key="4">
    <source>
        <dbReference type="ARBA" id="ARBA00023163"/>
    </source>
</evidence>
<dbReference type="Gene3D" id="2.60.120.10">
    <property type="entry name" value="Jelly Rolls"/>
    <property type="match status" value="1"/>
</dbReference>
<dbReference type="AlphaFoldDB" id="A0A6N8IZS7"/>
<name>A0A6N8IZS7_9BURK</name>
<dbReference type="GO" id="GO:0003700">
    <property type="term" value="F:DNA-binding transcription factor activity"/>
    <property type="evidence" value="ECO:0007669"/>
    <property type="project" value="InterPro"/>
</dbReference>
<gene>
    <name evidence="6" type="ORF">GON04_21780</name>
</gene>
<feature type="domain" description="HTH araC/xylS-type" evidence="5">
    <location>
        <begin position="179"/>
        <end position="276"/>
    </location>
</feature>
<dbReference type="InterPro" id="IPR018060">
    <property type="entry name" value="HTH_AraC"/>
</dbReference>
<dbReference type="SMART" id="SM00342">
    <property type="entry name" value="HTH_ARAC"/>
    <property type="match status" value="1"/>
</dbReference>
<sequence>MKAQQQVFPSLASYNQALNDLGARRIGHRVLAISAAGTPSFTGRQAKREGSWHSHHRGQLMCVKDGLLHVRTTHGSWAVPPGRAAWVPPGVPHAVNSNGVSHSWHLYLSPAASRPMPPRPCVIEVNPLIEDIVPRAVLWTAQERLDAAQGRLMAVLIDELASAPHDRMQLPIPRDRRLLRIATAILDNPADTRTRDEWAAWAGLSSRTLTRLFQEEVRISFAQWREQAALMAAVDRLAHGESVASVADALGYATPSGFIAMFRRHFGEPPARYFASQ</sequence>
<dbReference type="InterPro" id="IPR009057">
    <property type="entry name" value="Homeodomain-like_sf"/>
</dbReference>
<accession>A0A6N8IZS7</accession>
<evidence type="ECO:0000256" key="1">
    <source>
        <dbReference type="ARBA" id="ARBA00022491"/>
    </source>
</evidence>
<dbReference type="PANTHER" id="PTHR11019:SF159">
    <property type="entry name" value="TRANSCRIPTIONAL REGULATOR-RELATED"/>
    <property type="match status" value="1"/>
</dbReference>
<keyword evidence="1" id="KW-0678">Repressor</keyword>
<keyword evidence="4" id="KW-0804">Transcription</keyword>
<dbReference type="RefSeq" id="WP_157400094.1">
    <property type="nucleotide sequence ID" value="NZ_WSEL01000009.1"/>
</dbReference>
<organism evidence="6 7">
    <name type="scientific">Ramlibacter pinisoli</name>
    <dbReference type="NCBI Taxonomy" id="2682844"/>
    <lineage>
        <taxon>Bacteria</taxon>
        <taxon>Pseudomonadati</taxon>
        <taxon>Pseudomonadota</taxon>
        <taxon>Betaproteobacteria</taxon>
        <taxon>Burkholderiales</taxon>
        <taxon>Comamonadaceae</taxon>
        <taxon>Ramlibacter</taxon>
    </lineage>
</organism>
<dbReference type="SUPFAM" id="SSF46689">
    <property type="entry name" value="Homeodomain-like"/>
    <property type="match status" value="1"/>
</dbReference>
<dbReference type="EMBL" id="WSEL01000009">
    <property type="protein sequence ID" value="MVQ32105.1"/>
    <property type="molecule type" value="Genomic_DNA"/>
</dbReference>
<dbReference type="Pfam" id="PF12833">
    <property type="entry name" value="HTH_18"/>
    <property type="match status" value="1"/>
</dbReference>
<evidence type="ECO:0000256" key="3">
    <source>
        <dbReference type="ARBA" id="ARBA00023125"/>
    </source>
</evidence>
<evidence type="ECO:0000313" key="7">
    <source>
        <dbReference type="Proteomes" id="UP000469385"/>
    </source>
</evidence>
<evidence type="ECO:0000313" key="6">
    <source>
        <dbReference type="EMBL" id="MVQ32105.1"/>
    </source>
</evidence>
<dbReference type="InterPro" id="IPR014710">
    <property type="entry name" value="RmlC-like_jellyroll"/>
</dbReference>
<dbReference type="SUPFAM" id="SSF51182">
    <property type="entry name" value="RmlC-like cupins"/>
    <property type="match status" value="1"/>
</dbReference>
<dbReference type="GO" id="GO:0043565">
    <property type="term" value="F:sequence-specific DNA binding"/>
    <property type="evidence" value="ECO:0007669"/>
    <property type="project" value="InterPro"/>
</dbReference>
<proteinExistence type="predicted"/>
<keyword evidence="2" id="KW-0805">Transcription regulation</keyword>
<dbReference type="FunFam" id="1.10.10.60:FF:000132">
    <property type="entry name" value="AraC family transcriptional regulator"/>
    <property type="match status" value="1"/>
</dbReference>
<reference evidence="6 7" key="1">
    <citation type="submission" date="2019-12" db="EMBL/GenBank/DDBJ databases">
        <authorList>
            <person name="Huq M.A."/>
        </authorList>
    </citation>
    <scope>NUCLEOTIDE SEQUENCE [LARGE SCALE GENOMIC DNA]</scope>
    <source>
        <strain evidence="6 7">MAH-25</strain>
    </source>
</reference>
<protein>
    <submittedName>
        <fullName evidence="6">Helix-turn-helix domain-containing protein</fullName>
    </submittedName>
</protein>
<dbReference type="PANTHER" id="PTHR11019">
    <property type="entry name" value="HTH-TYPE TRANSCRIPTIONAL REGULATOR NIMR"/>
    <property type="match status" value="1"/>
</dbReference>
<dbReference type="PROSITE" id="PS01124">
    <property type="entry name" value="HTH_ARAC_FAMILY_2"/>
    <property type="match status" value="1"/>
</dbReference>
<dbReference type="InterPro" id="IPR011051">
    <property type="entry name" value="RmlC_Cupin_sf"/>
</dbReference>
<dbReference type="CDD" id="cd06124">
    <property type="entry name" value="cupin_NimR-like_N"/>
    <property type="match status" value="1"/>
</dbReference>
<keyword evidence="3" id="KW-0238">DNA-binding</keyword>
<dbReference type="Gene3D" id="1.10.10.60">
    <property type="entry name" value="Homeodomain-like"/>
    <property type="match status" value="1"/>
</dbReference>
<evidence type="ECO:0000259" key="5">
    <source>
        <dbReference type="PROSITE" id="PS01124"/>
    </source>
</evidence>
<dbReference type="Proteomes" id="UP000469385">
    <property type="component" value="Unassembled WGS sequence"/>
</dbReference>
<evidence type="ECO:0000256" key="2">
    <source>
        <dbReference type="ARBA" id="ARBA00023015"/>
    </source>
</evidence>
<dbReference type="Pfam" id="PF02311">
    <property type="entry name" value="AraC_binding"/>
    <property type="match status" value="1"/>
</dbReference>
<keyword evidence="7" id="KW-1185">Reference proteome</keyword>